<keyword evidence="5" id="KW-1185">Reference proteome</keyword>
<dbReference type="RefSeq" id="WP_163052370.1">
    <property type="nucleotide sequence ID" value="NZ_AP019695.1"/>
</dbReference>
<organism evidence="4 5">
    <name type="scientific">Amedibacterium intestinale</name>
    <dbReference type="NCBI Taxonomy" id="2583452"/>
    <lineage>
        <taxon>Bacteria</taxon>
        <taxon>Bacillati</taxon>
        <taxon>Bacillota</taxon>
        <taxon>Erysipelotrichia</taxon>
        <taxon>Erysipelotrichales</taxon>
        <taxon>Erysipelotrichaceae</taxon>
        <taxon>Amedibacterium</taxon>
    </lineage>
</organism>
<keyword evidence="2" id="KW-0732">Signal</keyword>
<dbReference type="InterPro" id="IPR025883">
    <property type="entry name" value="Cadherin-like_domain"/>
</dbReference>
<feature type="domain" description="Cadherin-like beta-sandwich-like" evidence="3">
    <location>
        <begin position="150"/>
        <end position="229"/>
    </location>
</feature>
<gene>
    <name evidence="4" type="ORF">Aargi30884_24650</name>
</gene>
<evidence type="ECO:0000313" key="4">
    <source>
        <dbReference type="EMBL" id="BBK23562.1"/>
    </source>
</evidence>
<evidence type="ECO:0000256" key="1">
    <source>
        <dbReference type="SAM" id="MobiDB-lite"/>
    </source>
</evidence>
<reference evidence="5" key="1">
    <citation type="submission" date="2019-05" db="EMBL/GenBank/DDBJ databases">
        <title>Complete genome sequencing of Absiella argi strain JCM 30884.</title>
        <authorList>
            <person name="Sakamoto M."/>
            <person name="Murakami T."/>
            <person name="Mori H."/>
        </authorList>
    </citation>
    <scope>NUCLEOTIDE SEQUENCE [LARGE SCALE GENOMIC DNA]</scope>
    <source>
        <strain evidence="5">JCM 30884</strain>
    </source>
</reference>
<feature type="compositionally biased region" description="Low complexity" evidence="1">
    <location>
        <begin position="115"/>
        <end position="130"/>
    </location>
</feature>
<feature type="chain" id="PRO_5026783081" description="Cadherin-like beta-sandwich-like domain-containing protein" evidence="2">
    <location>
        <begin position="25"/>
        <end position="410"/>
    </location>
</feature>
<accession>A0A6N4TNG9</accession>
<name>A0A6N4TNG9_9FIRM</name>
<sequence length="410" mass="43879">MKKIKVLMSALIAGACVSPMLVKAASVRPGGSFSASASCGVYEGAVSITGSNATITGGGNWCDRGGQINATATAGGVGSASITITVIDATDVSDPANPKLAGNVTIGGTSVTVANPSNNTSNSGSSSNTTVRPAPNPEPQEDPRSKDNNLKSLSVSAGTLSPKFSAGTTSYKVNLPANATSIEVNASANDSKASVSGTGKKKVEPGENKINIVVTSEYGTTKTYTISVYVDEKPLVYTKYNGSELGVVRNVRGVKAPEGFKQTKVQLEGKEIPAWTNDKINKTLVYLSDDKNNKSFYLFEDGKVSTKMTYKEIMGRKFFLVDVPKDKQTLEGLEYKEVTIDKTKLMGWTFKDKAFENYSLIYVMGMDGEMHYYQYEKSENILQLYSGAVALTKEAYDNEIKELKSQKQHG</sequence>
<dbReference type="AlphaFoldDB" id="A0A6N4TNG9"/>
<evidence type="ECO:0000259" key="3">
    <source>
        <dbReference type="Pfam" id="PF12733"/>
    </source>
</evidence>
<evidence type="ECO:0000313" key="5">
    <source>
        <dbReference type="Proteomes" id="UP000464754"/>
    </source>
</evidence>
<dbReference type="Pfam" id="PF12733">
    <property type="entry name" value="Cadherin-like"/>
    <property type="match status" value="1"/>
</dbReference>
<protein>
    <recommendedName>
        <fullName evidence="3">Cadherin-like beta-sandwich-like domain-containing protein</fullName>
    </recommendedName>
</protein>
<dbReference type="PROSITE" id="PS51257">
    <property type="entry name" value="PROKAR_LIPOPROTEIN"/>
    <property type="match status" value="1"/>
</dbReference>
<dbReference type="EMBL" id="AP019695">
    <property type="protein sequence ID" value="BBK23562.1"/>
    <property type="molecule type" value="Genomic_DNA"/>
</dbReference>
<evidence type="ECO:0000256" key="2">
    <source>
        <dbReference type="SAM" id="SignalP"/>
    </source>
</evidence>
<feature type="region of interest" description="Disordered" evidence="1">
    <location>
        <begin position="111"/>
        <end position="151"/>
    </location>
</feature>
<proteinExistence type="predicted"/>
<dbReference type="KEGG" id="aarg:Aargi30884_24650"/>
<feature type="signal peptide" evidence="2">
    <location>
        <begin position="1"/>
        <end position="24"/>
    </location>
</feature>
<dbReference type="Proteomes" id="UP000464754">
    <property type="component" value="Chromosome"/>
</dbReference>